<evidence type="ECO:0000256" key="4">
    <source>
        <dbReference type="ARBA" id="ARBA00023203"/>
    </source>
</evidence>
<dbReference type="GO" id="GO:0005737">
    <property type="term" value="C:cytoplasm"/>
    <property type="evidence" value="ECO:0007669"/>
    <property type="project" value="TreeGrafter"/>
</dbReference>
<feature type="compositionally biased region" description="Basic and acidic residues" evidence="6">
    <location>
        <begin position="35"/>
        <end position="44"/>
    </location>
</feature>
<dbReference type="InterPro" id="IPR028433">
    <property type="entry name" value="Parvin"/>
</dbReference>
<dbReference type="GO" id="GO:0034446">
    <property type="term" value="P:substrate adhesion-dependent cell spreading"/>
    <property type="evidence" value="ECO:0007669"/>
    <property type="project" value="TreeGrafter"/>
</dbReference>
<comment type="subcellular location">
    <subcellularLocation>
        <location evidence="1">Cytoplasm</location>
        <location evidence="1">Cytoskeleton</location>
    </subcellularLocation>
</comment>
<evidence type="ECO:0000256" key="3">
    <source>
        <dbReference type="ARBA" id="ARBA00022737"/>
    </source>
</evidence>
<dbReference type="GO" id="GO:0071963">
    <property type="term" value="P:establishment or maintenance of cell polarity regulating cell shape"/>
    <property type="evidence" value="ECO:0007669"/>
    <property type="project" value="TreeGrafter"/>
</dbReference>
<dbReference type="PANTHER" id="PTHR12114:SF4">
    <property type="entry name" value="GH23568P"/>
    <property type="match status" value="1"/>
</dbReference>
<evidence type="ECO:0000313" key="8">
    <source>
        <dbReference type="Proteomes" id="UP000299102"/>
    </source>
</evidence>
<dbReference type="OrthoDB" id="2099265at2759"/>
<proteinExistence type="predicted"/>
<evidence type="ECO:0000256" key="6">
    <source>
        <dbReference type="SAM" id="MobiDB-lite"/>
    </source>
</evidence>
<dbReference type="GO" id="GO:0003779">
    <property type="term" value="F:actin binding"/>
    <property type="evidence" value="ECO:0007669"/>
    <property type="project" value="UniProtKB-KW"/>
</dbReference>
<evidence type="ECO:0000256" key="2">
    <source>
        <dbReference type="ARBA" id="ARBA00022490"/>
    </source>
</evidence>
<gene>
    <name evidence="7" type="primary">Parvb</name>
    <name evidence="7" type="ORF">EVAR_66918_1</name>
</gene>
<dbReference type="GO" id="GO:0015629">
    <property type="term" value="C:actin cytoskeleton"/>
    <property type="evidence" value="ECO:0007669"/>
    <property type="project" value="TreeGrafter"/>
</dbReference>
<name>A0A4C2AEM7_EUMVA</name>
<keyword evidence="4" id="KW-0009">Actin-binding</keyword>
<evidence type="ECO:0000256" key="5">
    <source>
        <dbReference type="ARBA" id="ARBA00023212"/>
    </source>
</evidence>
<keyword evidence="2" id="KW-0963">Cytoplasm</keyword>
<dbReference type="STRING" id="151549.A0A4C2AEM7"/>
<dbReference type="PANTHER" id="PTHR12114">
    <property type="entry name" value="PARVIN"/>
    <property type="match status" value="1"/>
</dbReference>
<evidence type="ECO:0000313" key="7">
    <source>
        <dbReference type="EMBL" id="GBP97277.1"/>
    </source>
</evidence>
<organism evidence="7 8">
    <name type="scientific">Eumeta variegata</name>
    <name type="common">Bagworm moth</name>
    <name type="synonym">Eumeta japonica</name>
    <dbReference type="NCBI Taxonomy" id="151549"/>
    <lineage>
        <taxon>Eukaryota</taxon>
        <taxon>Metazoa</taxon>
        <taxon>Ecdysozoa</taxon>
        <taxon>Arthropoda</taxon>
        <taxon>Hexapoda</taxon>
        <taxon>Insecta</taxon>
        <taxon>Pterygota</taxon>
        <taxon>Neoptera</taxon>
        <taxon>Endopterygota</taxon>
        <taxon>Lepidoptera</taxon>
        <taxon>Glossata</taxon>
        <taxon>Ditrysia</taxon>
        <taxon>Tineoidea</taxon>
        <taxon>Psychidae</taxon>
        <taxon>Oiketicinae</taxon>
        <taxon>Eumeta</taxon>
    </lineage>
</organism>
<reference evidence="7 8" key="1">
    <citation type="journal article" date="2019" name="Commun. Biol.">
        <title>The bagworm genome reveals a unique fibroin gene that provides high tensile strength.</title>
        <authorList>
            <person name="Kono N."/>
            <person name="Nakamura H."/>
            <person name="Ohtoshi R."/>
            <person name="Tomita M."/>
            <person name="Numata K."/>
            <person name="Arakawa K."/>
        </authorList>
    </citation>
    <scope>NUCLEOTIDE SEQUENCE [LARGE SCALE GENOMIC DNA]</scope>
</reference>
<dbReference type="GO" id="GO:0030031">
    <property type="term" value="P:cell projection assembly"/>
    <property type="evidence" value="ECO:0007669"/>
    <property type="project" value="TreeGrafter"/>
</dbReference>
<dbReference type="Proteomes" id="UP000299102">
    <property type="component" value="Unassembled WGS sequence"/>
</dbReference>
<dbReference type="EMBL" id="BGZK01002910">
    <property type="protein sequence ID" value="GBP97277.1"/>
    <property type="molecule type" value="Genomic_DNA"/>
</dbReference>
<dbReference type="GO" id="GO:0005925">
    <property type="term" value="C:focal adhesion"/>
    <property type="evidence" value="ECO:0007669"/>
    <property type="project" value="TreeGrafter"/>
</dbReference>
<dbReference type="AlphaFoldDB" id="A0A4C2AEM7"/>
<keyword evidence="8" id="KW-1185">Reference proteome</keyword>
<dbReference type="GO" id="GO:0030036">
    <property type="term" value="P:actin cytoskeleton organization"/>
    <property type="evidence" value="ECO:0007669"/>
    <property type="project" value="InterPro"/>
</dbReference>
<dbReference type="SUPFAM" id="SSF47576">
    <property type="entry name" value="Calponin-homology domain, CH-domain"/>
    <property type="match status" value="1"/>
</dbReference>
<evidence type="ECO:0000256" key="1">
    <source>
        <dbReference type="ARBA" id="ARBA00004245"/>
    </source>
</evidence>
<sequence length="151" mass="17320">MSTLNRPKSPNPIKANEKEESFWDKFSTLGRKKGTKEGDHEQRAVIDPQSINDPEVVKLQQILIDWINDELAEQRIIVQSIDEDMYDGQDAEQMISNVAFSFDLMQDAGLPKPKARPEAVELMSYLEVIYDTEMPILDVMELKPKATKPFH</sequence>
<feature type="region of interest" description="Disordered" evidence="6">
    <location>
        <begin position="28"/>
        <end position="48"/>
    </location>
</feature>
<accession>A0A4C2AEM7</accession>
<feature type="region of interest" description="Disordered" evidence="6">
    <location>
        <begin position="1"/>
        <end position="20"/>
    </location>
</feature>
<dbReference type="InterPro" id="IPR036872">
    <property type="entry name" value="CH_dom_sf"/>
</dbReference>
<keyword evidence="3" id="KW-0677">Repeat</keyword>
<keyword evidence="5" id="KW-0206">Cytoskeleton</keyword>
<comment type="caution">
    <text evidence="7">The sequence shown here is derived from an EMBL/GenBank/DDBJ whole genome shotgun (WGS) entry which is preliminary data.</text>
</comment>
<protein>
    <submittedName>
        <fullName evidence="7">Beta-parvin</fullName>
    </submittedName>
</protein>